<feature type="compositionally biased region" description="Polar residues" evidence="1">
    <location>
        <begin position="1"/>
        <end position="15"/>
    </location>
</feature>
<feature type="region of interest" description="Disordered" evidence="1">
    <location>
        <begin position="1"/>
        <end position="22"/>
    </location>
</feature>
<feature type="region of interest" description="Disordered" evidence="1">
    <location>
        <begin position="52"/>
        <end position="77"/>
    </location>
</feature>
<feature type="compositionally biased region" description="Basic and acidic residues" evidence="1">
    <location>
        <begin position="52"/>
        <end position="71"/>
    </location>
</feature>
<accession>A0A1R3HV74</accession>
<evidence type="ECO:0000313" key="2">
    <source>
        <dbReference type="EMBL" id="OMO74287.1"/>
    </source>
</evidence>
<keyword evidence="3" id="KW-1185">Reference proteome</keyword>
<evidence type="ECO:0000256" key="1">
    <source>
        <dbReference type="SAM" id="MobiDB-lite"/>
    </source>
</evidence>
<protein>
    <submittedName>
        <fullName evidence="2">Uncharacterized protein</fullName>
    </submittedName>
</protein>
<comment type="caution">
    <text evidence="2">The sequence shown here is derived from an EMBL/GenBank/DDBJ whole genome shotgun (WGS) entry which is preliminary data.</text>
</comment>
<sequence length="106" mass="12355">MENSIESLPKSNQAGDLNRPFRFNGANYKRWKQKTFFYLTLLNVAYIPVEKSPKKKDTEDMTDEEKAEHKTTQAHSSAKKIWKALQQKYDTLDPKNMLVAAISDFR</sequence>
<gene>
    <name evidence="2" type="ORF">COLO4_26637</name>
</gene>
<dbReference type="Proteomes" id="UP000187203">
    <property type="component" value="Unassembled WGS sequence"/>
</dbReference>
<dbReference type="OrthoDB" id="1684686at2759"/>
<name>A0A1R3HV74_9ROSI</name>
<dbReference type="AlphaFoldDB" id="A0A1R3HV74"/>
<reference evidence="3" key="1">
    <citation type="submission" date="2013-09" db="EMBL/GenBank/DDBJ databases">
        <title>Corchorus olitorius genome sequencing.</title>
        <authorList>
            <person name="Alam M."/>
            <person name="Haque M.S."/>
            <person name="Islam M.S."/>
            <person name="Emdad E.M."/>
            <person name="Islam M.M."/>
            <person name="Ahmed B."/>
            <person name="Halim A."/>
            <person name="Hossen Q.M.M."/>
            <person name="Hossain M.Z."/>
            <person name="Ahmed R."/>
            <person name="Khan M.M."/>
            <person name="Islam R."/>
            <person name="Rashid M.M."/>
            <person name="Khan S.A."/>
            <person name="Rahman M.S."/>
            <person name="Alam M."/>
            <person name="Yahiya A.S."/>
            <person name="Khan M.S."/>
            <person name="Azam M.S."/>
            <person name="Haque T."/>
            <person name="Lashkar M.Z.H."/>
            <person name="Akhand A.I."/>
            <person name="Morshed G."/>
            <person name="Roy S."/>
            <person name="Uddin K.S."/>
            <person name="Rabeya T."/>
            <person name="Hossain A.S."/>
            <person name="Chowdhury A."/>
            <person name="Snigdha A.R."/>
            <person name="Mortoza M.S."/>
            <person name="Matin S.A."/>
            <person name="Hoque S.M.E."/>
            <person name="Islam M.K."/>
            <person name="Roy D.K."/>
            <person name="Haider R."/>
            <person name="Moosa M.M."/>
            <person name="Elias S.M."/>
            <person name="Hasan A.M."/>
            <person name="Jahan S."/>
            <person name="Shafiuddin M."/>
            <person name="Mahmood N."/>
            <person name="Shommy N.S."/>
        </authorList>
    </citation>
    <scope>NUCLEOTIDE SEQUENCE [LARGE SCALE GENOMIC DNA]</scope>
    <source>
        <strain evidence="3">cv. O-4</strain>
    </source>
</reference>
<proteinExistence type="predicted"/>
<organism evidence="2 3">
    <name type="scientific">Corchorus olitorius</name>
    <dbReference type="NCBI Taxonomy" id="93759"/>
    <lineage>
        <taxon>Eukaryota</taxon>
        <taxon>Viridiplantae</taxon>
        <taxon>Streptophyta</taxon>
        <taxon>Embryophyta</taxon>
        <taxon>Tracheophyta</taxon>
        <taxon>Spermatophyta</taxon>
        <taxon>Magnoliopsida</taxon>
        <taxon>eudicotyledons</taxon>
        <taxon>Gunneridae</taxon>
        <taxon>Pentapetalae</taxon>
        <taxon>rosids</taxon>
        <taxon>malvids</taxon>
        <taxon>Malvales</taxon>
        <taxon>Malvaceae</taxon>
        <taxon>Grewioideae</taxon>
        <taxon>Apeibeae</taxon>
        <taxon>Corchorus</taxon>
    </lineage>
</organism>
<dbReference type="EMBL" id="AWUE01019337">
    <property type="protein sequence ID" value="OMO74287.1"/>
    <property type="molecule type" value="Genomic_DNA"/>
</dbReference>
<evidence type="ECO:0000313" key="3">
    <source>
        <dbReference type="Proteomes" id="UP000187203"/>
    </source>
</evidence>